<keyword evidence="1" id="KW-0732">Signal</keyword>
<organism evidence="3 4">
    <name type="scientific">Mucilaginibacter mali</name>
    <dbReference type="NCBI Taxonomy" id="2740462"/>
    <lineage>
        <taxon>Bacteria</taxon>
        <taxon>Pseudomonadati</taxon>
        <taxon>Bacteroidota</taxon>
        <taxon>Sphingobacteriia</taxon>
        <taxon>Sphingobacteriales</taxon>
        <taxon>Sphingobacteriaceae</taxon>
        <taxon>Mucilaginibacter</taxon>
    </lineage>
</organism>
<proteinExistence type="predicted"/>
<evidence type="ECO:0000313" key="4">
    <source>
        <dbReference type="Proteomes" id="UP000505355"/>
    </source>
</evidence>
<evidence type="ECO:0000313" key="3">
    <source>
        <dbReference type="EMBL" id="QKJ28861.1"/>
    </source>
</evidence>
<gene>
    <name evidence="3" type="ORF">HQ865_03520</name>
</gene>
<accession>A0A7D4UKT4</accession>
<dbReference type="RefSeq" id="WP_173413559.1">
    <property type="nucleotide sequence ID" value="NZ_CP054139.1"/>
</dbReference>
<feature type="signal peptide" evidence="1">
    <location>
        <begin position="1"/>
        <end position="22"/>
    </location>
</feature>
<name>A0A7D4UKT4_9SPHI</name>
<keyword evidence="4" id="KW-1185">Reference proteome</keyword>
<dbReference type="Proteomes" id="UP000505355">
    <property type="component" value="Chromosome"/>
</dbReference>
<dbReference type="EMBL" id="CP054139">
    <property type="protein sequence ID" value="QKJ28861.1"/>
    <property type="molecule type" value="Genomic_DNA"/>
</dbReference>
<sequence>MKRKYIQMAALLLLSLTFSCKKQEFKTIDAPVDPSAPQIKFFNFSVNMPSVNFYANDTKVTATLSATGAEAAAGLAYGSVLPASNYATMAAGNYTFKAVVSSTATANANVTLGTVTGTLESNKLYSLYTGGFYNTTTKTSDMFLIGDTMPADDKVTVSIRLVNTISNGTEPLDLYVKNTTTGAETKVASAVAYKSASAFTTVPVGIYELYGRYPSNATTNVVVRNGTSAVGLTQGRVYTITALGDMTVSTTGTATNRCRFDNTTNR</sequence>
<evidence type="ECO:0000259" key="2">
    <source>
        <dbReference type="Pfam" id="PF14344"/>
    </source>
</evidence>
<dbReference type="KEGG" id="mmab:HQ865_03520"/>
<protein>
    <submittedName>
        <fullName evidence="3">DUF4397 domain-containing protein</fullName>
    </submittedName>
</protein>
<dbReference type="Pfam" id="PF14344">
    <property type="entry name" value="DUF4397"/>
    <property type="match status" value="1"/>
</dbReference>
<feature type="chain" id="PRO_5028936377" evidence="1">
    <location>
        <begin position="23"/>
        <end position="266"/>
    </location>
</feature>
<dbReference type="PROSITE" id="PS51257">
    <property type="entry name" value="PROKAR_LIPOPROTEIN"/>
    <property type="match status" value="1"/>
</dbReference>
<dbReference type="AlphaFoldDB" id="A0A7D4UKT4"/>
<reference evidence="3 4" key="1">
    <citation type="submission" date="2020-05" db="EMBL/GenBank/DDBJ databases">
        <title>Mucilaginibacter mali sp. nov.</title>
        <authorList>
            <person name="Kim H.S."/>
            <person name="Lee K.C."/>
            <person name="Suh M.K."/>
            <person name="Kim J.-S."/>
            <person name="Han K.-I."/>
            <person name="Eom M.K."/>
            <person name="Shin Y.K."/>
            <person name="Lee J.-S."/>
        </authorList>
    </citation>
    <scope>NUCLEOTIDE SEQUENCE [LARGE SCALE GENOMIC DNA]</scope>
    <source>
        <strain evidence="3 4">G2-14</strain>
    </source>
</reference>
<evidence type="ECO:0000256" key="1">
    <source>
        <dbReference type="SAM" id="SignalP"/>
    </source>
</evidence>
<dbReference type="InterPro" id="IPR025510">
    <property type="entry name" value="DUF4397"/>
</dbReference>
<feature type="domain" description="DUF4397" evidence="2">
    <location>
        <begin position="38"/>
        <end position="166"/>
    </location>
</feature>